<accession>A0A2M4DG88</accession>
<proteinExistence type="predicted"/>
<protein>
    <submittedName>
        <fullName evidence="1">Putative secreted protein</fullName>
    </submittedName>
</protein>
<sequence>MRTLILFLLFVFLYLLISWLPSTLLLFTREPFIFLAHLYTINNNVRLCNGTSKHETHLYTIFTEFVPLRT</sequence>
<dbReference type="AlphaFoldDB" id="A0A2M4DG88"/>
<evidence type="ECO:0000313" key="1">
    <source>
        <dbReference type="EMBL" id="MBW76546.1"/>
    </source>
</evidence>
<organism evidence="1">
    <name type="scientific">Anopheles darlingi</name>
    <name type="common">Mosquito</name>
    <dbReference type="NCBI Taxonomy" id="43151"/>
    <lineage>
        <taxon>Eukaryota</taxon>
        <taxon>Metazoa</taxon>
        <taxon>Ecdysozoa</taxon>
        <taxon>Arthropoda</taxon>
        <taxon>Hexapoda</taxon>
        <taxon>Insecta</taxon>
        <taxon>Pterygota</taxon>
        <taxon>Neoptera</taxon>
        <taxon>Endopterygota</taxon>
        <taxon>Diptera</taxon>
        <taxon>Nematocera</taxon>
        <taxon>Culicoidea</taxon>
        <taxon>Culicidae</taxon>
        <taxon>Anophelinae</taxon>
        <taxon>Anopheles</taxon>
    </lineage>
</organism>
<reference evidence="1" key="1">
    <citation type="submission" date="2018-01" db="EMBL/GenBank/DDBJ databases">
        <title>An insight into the sialome of Amazonian anophelines.</title>
        <authorList>
            <person name="Ribeiro J.M."/>
            <person name="Scarpassa V."/>
            <person name="Calvo E."/>
        </authorList>
    </citation>
    <scope>NUCLEOTIDE SEQUENCE</scope>
</reference>
<dbReference type="EMBL" id="GGFL01012368">
    <property type="protein sequence ID" value="MBW76546.1"/>
    <property type="molecule type" value="Transcribed_RNA"/>
</dbReference>
<name>A0A2M4DG88_ANODA</name>